<accession>A0A8S9Q7F2</accession>
<keyword evidence="1" id="KW-0472">Membrane</keyword>
<evidence type="ECO:0000313" key="3">
    <source>
        <dbReference type="Proteomes" id="UP000712600"/>
    </source>
</evidence>
<feature type="transmembrane region" description="Helical" evidence="1">
    <location>
        <begin position="24"/>
        <end position="42"/>
    </location>
</feature>
<comment type="caution">
    <text evidence="2">The sequence shown here is derived from an EMBL/GenBank/DDBJ whole genome shotgun (WGS) entry which is preliminary data.</text>
</comment>
<gene>
    <name evidence="2" type="ORF">F2Q69_00023154</name>
</gene>
<name>A0A8S9Q7F2_BRACR</name>
<sequence length="88" mass="9736">MEIDGVNFGSHIDIGRGSEVSHCFISSAPFVLHYCCCVLYLLQSVSKTLKLELIPYECDFVALSTDVRLRLSVDLLLRLSIDADASGR</sequence>
<evidence type="ECO:0000256" key="1">
    <source>
        <dbReference type="SAM" id="Phobius"/>
    </source>
</evidence>
<proteinExistence type="predicted"/>
<dbReference type="AlphaFoldDB" id="A0A8S9Q7F2"/>
<protein>
    <submittedName>
        <fullName evidence="2">Uncharacterized protein</fullName>
    </submittedName>
</protein>
<keyword evidence="1" id="KW-1133">Transmembrane helix</keyword>
<organism evidence="2 3">
    <name type="scientific">Brassica cretica</name>
    <name type="common">Mustard</name>
    <dbReference type="NCBI Taxonomy" id="69181"/>
    <lineage>
        <taxon>Eukaryota</taxon>
        <taxon>Viridiplantae</taxon>
        <taxon>Streptophyta</taxon>
        <taxon>Embryophyta</taxon>
        <taxon>Tracheophyta</taxon>
        <taxon>Spermatophyta</taxon>
        <taxon>Magnoliopsida</taxon>
        <taxon>eudicotyledons</taxon>
        <taxon>Gunneridae</taxon>
        <taxon>Pentapetalae</taxon>
        <taxon>rosids</taxon>
        <taxon>malvids</taxon>
        <taxon>Brassicales</taxon>
        <taxon>Brassicaceae</taxon>
        <taxon>Brassiceae</taxon>
        <taxon>Brassica</taxon>
    </lineage>
</organism>
<dbReference type="Proteomes" id="UP000712600">
    <property type="component" value="Unassembled WGS sequence"/>
</dbReference>
<dbReference type="EMBL" id="QGKX02001290">
    <property type="protein sequence ID" value="KAF3538017.1"/>
    <property type="molecule type" value="Genomic_DNA"/>
</dbReference>
<evidence type="ECO:0000313" key="2">
    <source>
        <dbReference type="EMBL" id="KAF3538017.1"/>
    </source>
</evidence>
<reference evidence="2" key="1">
    <citation type="submission" date="2019-12" db="EMBL/GenBank/DDBJ databases">
        <title>Genome sequencing and annotation of Brassica cretica.</title>
        <authorList>
            <person name="Studholme D.J."/>
            <person name="Sarris P."/>
        </authorList>
    </citation>
    <scope>NUCLEOTIDE SEQUENCE</scope>
    <source>
        <strain evidence="2">PFS-109/04</strain>
        <tissue evidence="2">Leaf</tissue>
    </source>
</reference>
<keyword evidence="1" id="KW-0812">Transmembrane</keyword>